<protein>
    <recommendedName>
        <fullName evidence="4">SAF domain-containing protein</fullName>
    </recommendedName>
</protein>
<feature type="transmembrane region" description="Helical" evidence="1">
    <location>
        <begin position="27"/>
        <end position="46"/>
    </location>
</feature>
<dbReference type="EMBL" id="SHKL01000001">
    <property type="protein sequence ID" value="RZT85566.1"/>
    <property type="molecule type" value="Genomic_DNA"/>
</dbReference>
<gene>
    <name evidence="2" type="ORF">EV383_2439</name>
</gene>
<organism evidence="2 3">
    <name type="scientific">Pseudonocardia sediminis</name>
    <dbReference type="NCBI Taxonomy" id="1397368"/>
    <lineage>
        <taxon>Bacteria</taxon>
        <taxon>Bacillati</taxon>
        <taxon>Actinomycetota</taxon>
        <taxon>Actinomycetes</taxon>
        <taxon>Pseudonocardiales</taxon>
        <taxon>Pseudonocardiaceae</taxon>
        <taxon>Pseudonocardia</taxon>
    </lineage>
</organism>
<keyword evidence="1" id="KW-0472">Membrane</keyword>
<evidence type="ECO:0000313" key="2">
    <source>
        <dbReference type="EMBL" id="RZT85566.1"/>
    </source>
</evidence>
<dbReference type="Proteomes" id="UP000291591">
    <property type="component" value="Unassembled WGS sequence"/>
</dbReference>
<accession>A0A4Q7UUW6</accession>
<keyword evidence="1" id="KW-1133">Transmembrane helix</keyword>
<keyword evidence="3" id="KW-1185">Reference proteome</keyword>
<keyword evidence="1" id="KW-0812">Transmembrane</keyword>
<evidence type="ECO:0000256" key="1">
    <source>
        <dbReference type="SAM" id="Phobius"/>
    </source>
</evidence>
<reference evidence="2 3" key="1">
    <citation type="submission" date="2019-02" db="EMBL/GenBank/DDBJ databases">
        <title>Sequencing the genomes of 1000 actinobacteria strains.</title>
        <authorList>
            <person name="Klenk H.-P."/>
        </authorList>
    </citation>
    <scope>NUCLEOTIDE SEQUENCE [LARGE SCALE GENOMIC DNA]</scope>
    <source>
        <strain evidence="2 3">DSM 45779</strain>
    </source>
</reference>
<evidence type="ECO:0008006" key="4">
    <source>
        <dbReference type="Google" id="ProtNLM"/>
    </source>
</evidence>
<sequence>MIATAHARSAPPDSAARPLRQRRSSRVLLLSVVLAIIGALLGAYAYRAAVSRDGVVGVAQPLAFGATVRISDLREVQLPSDTGLATVPWSEVDSVVGKLTSTDLRAGQVLTPDSVTGERLPAPGEAVVGLSVESGRAPSESLGPRDEVLVVTGGGRPPRRAVVVRSGDSDATGRRGIDVLVRQADAEELALASVDDRVAVVLVGRR</sequence>
<proteinExistence type="predicted"/>
<dbReference type="CDD" id="cd11614">
    <property type="entry name" value="SAF_CpaB_FlgA_like"/>
    <property type="match status" value="1"/>
</dbReference>
<dbReference type="AlphaFoldDB" id="A0A4Q7UUW6"/>
<evidence type="ECO:0000313" key="3">
    <source>
        <dbReference type="Proteomes" id="UP000291591"/>
    </source>
</evidence>
<name>A0A4Q7UUW6_PSEST</name>
<comment type="caution">
    <text evidence="2">The sequence shown here is derived from an EMBL/GenBank/DDBJ whole genome shotgun (WGS) entry which is preliminary data.</text>
</comment>